<organism evidence="22 23">
    <name type="scientific">Qipengyuania atrilutea</name>
    <dbReference type="NCBI Taxonomy" id="2744473"/>
    <lineage>
        <taxon>Bacteria</taxon>
        <taxon>Pseudomonadati</taxon>
        <taxon>Pseudomonadota</taxon>
        <taxon>Alphaproteobacteria</taxon>
        <taxon>Sphingomonadales</taxon>
        <taxon>Erythrobacteraceae</taxon>
        <taxon>Qipengyuania</taxon>
    </lineage>
</organism>
<sequence>MNSSKSIASFFAALLLMLAPQAVFAQANPANIEPMAPEAATPQNDVSPLVGAGERGDAAAGADAYVPMGPEMIKGQPESGAFGFQEQYSKDGQYALWMHNAILLPIITVISLFVLALLLWVIVRYNRKSHPKPSRTTHNTLIEVIWTVVPALILLVIAVPSIRLLASQYEAPPADAVTIKATGYQWYWTYTYPDNGDFEIISNMMPEDEAEAKGFPAQLEVDNRMVVPVNTPIRLQTTAADVIHSFAVPSLWFKLDAVPGRINERIFQVEEPGIYYGQCSELCGARHAYMPIAVEALPRDRFEAWVRAQGGTVGDEPAGETVELGEGAEAADGAGEDAADGTESEAEGAENDTVAVGARGTGRRS</sequence>
<dbReference type="PROSITE" id="PS50999">
    <property type="entry name" value="COX2_TM"/>
    <property type="match status" value="1"/>
</dbReference>
<dbReference type="GO" id="GO:0005886">
    <property type="term" value="C:plasma membrane"/>
    <property type="evidence" value="ECO:0007669"/>
    <property type="project" value="UniProtKB-SubCell"/>
</dbReference>
<reference evidence="22 23" key="1">
    <citation type="submission" date="2020-06" db="EMBL/GenBank/DDBJ databases">
        <title>Altererythrobacter sp. HHU K3-1.</title>
        <authorList>
            <person name="Zhang D."/>
            <person name="Xue H."/>
        </authorList>
    </citation>
    <scope>NUCLEOTIDE SEQUENCE [LARGE SCALE GENOMIC DNA]</scope>
    <source>
        <strain evidence="22 23">HHU K3-1</strain>
    </source>
</reference>
<evidence type="ECO:0000259" key="21">
    <source>
        <dbReference type="PROSITE" id="PS50999"/>
    </source>
</evidence>
<evidence type="ECO:0000256" key="14">
    <source>
        <dbReference type="ARBA" id="ARBA00047816"/>
    </source>
</evidence>
<evidence type="ECO:0000256" key="17">
    <source>
        <dbReference type="SAM" id="MobiDB-lite"/>
    </source>
</evidence>
<dbReference type="PANTHER" id="PTHR22888:SF9">
    <property type="entry name" value="CYTOCHROME C OXIDASE SUBUNIT 2"/>
    <property type="match status" value="1"/>
</dbReference>
<dbReference type="PROSITE" id="PS50857">
    <property type="entry name" value="COX2_CUA"/>
    <property type="match status" value="1"/>
</dbReference>
<comment type="cofactor">
    <cofactor evidence="1">
        <name>heme</name>
        <dbReference type="ChEBI" id="CHEBI:30413"/>
    </cofactor>
</comment>
<evidence type="ECO:0000256" key="8">
    <source>
        <dbReference type="ARBA" id="ARBA00022967"/>
    </source>
</evidence>
<dbReference type="InterPro" id="IPR001505">
    <property type="entry name" value="Copper_CuA"/>
</dbReference>
<dbReference type="InterPro" id="IPR002429">
    <property type="entry name" value="CcO_II-like_C"/>
</dbReference>
<evidence type="ECO:0000256" key="4">
    <source>
        <dbReference type="ARBA" id="ARBA00022448"/>
    </source>
</evidence>
<dbReference type="PANTHER" id="PTHR22888">
    <property type="entry name" value="CYTOCHROME C OXIDASE, SUBUNIT II"/>
    <property type="match status" value="1"/>
</dbReference>
<evidence type="ECO:0000256" key="16">
    <source>
        <dbReference type="RuleBase" id="RU004024"/>
    </source>
</evidence>
<evidence type="ECO:0000256" key="9">
    <source>
        <dbReference type="ARBA" id="ARBA00022982"/>
    </source>
</evidence>
<evidence type="ECO:0000256" key="6">
    <source>
        <dbReference type="ARBA" id="ARBA00022692"/>
    </source>
</evidence>
<evidence type="ECO:0000256" key="5">
    <source>
        <dbReference type="ARBA" id="ARBA00022660"/>
    </source>
</evidence>
<evidence type="ECO:0000256" key="11">
    <source>
        <dbReference type="ARBA" id="ARBA00023008"/>
    </source>
</evidence>
<dbReference type="Gene3D" id="1.10.287.90">
    <property type="match status" value="1"/>
</dbReference>
<dbReference type="EMBL" id="JABWGV010000004">
    <property type="protein sequence ID" value="NVD45603.1"/>
    <property type="molecule type" value="Genomic_DNA"/>
</dbReference>
<feature type="chain" id="PRO_5032574489" description="Cytochrome c oxidase subunit 2" evidence="19">
    <location>
        <begin position="26"/>
        <end position="365"/>
    </location>
</feature>
<dbReference type="RefSeq" id="WP_176267914.1">
    <property type="nucleotide sequence ID" value="NZ_JABWGV010000004.1"/>
</dbReference>
<feature type="region of interest" description="Disordered" evidence="17">
    <location>
        <begin position="326"/>
        <end position="365"/>
    </location>
</feature>
<dbReference type="FunFam" id="2.60.40.420:FF:000001">
    <property type="entry name" value="Cytochrome c oxidase subunit 2"/>
    <property type="match status" value="1"/>
</dbReference>
<evidence type="ECO:0000256" key="19">
    <source>
        <dbReference type="SAM" id="SignalP"/>
    </source>
</evidence>
<feature type="compositionally biased region" description="Acidic residues" evidence="17">
    <location>
        <begin position="334"/>
        <end position="350"/>
    </location>
</feature>
<evidence type="ECO:0000313" key="22">
    <source>
        <dbReference type="EMBL" id="NVD45603.1"/>
    </source>
</evidence>
<dbReference type="Proteomes" id="UP000561438">
    <property type="component" value="Unassembled WGS sequence"/>
</dbReference>
<keyword evidence="9 15" id="KW-0249">Electron transport</keyword>
<comment type="caution">
    <text evidence="22">The sequence shown here is derived from an EMBL/GenBank/DDBJ whole genome shotgun (WGS) entry which is preliminary data.</text>
</comment>
<dbReference type="InterPro" id="IPR036257">
    <property type="entry name" value="Cyt_c_oxidase_su2_TM_sf"/>
</dbReference>
<comment type="catalytic activity">
    <reaction evidence="14 16">
        <text>4 Fe(II)-[cytochrome c] + O2 + 8 H(+)(in) = 4 Fe(III)-[cytochrome c] + 2 H2O + 4 H(+)(out)</text>
        <dbReference type="Rhea" id="RHEA:11436"/>
        <dbReference type="Rhea" id="RHEA-COMP:10350"/>
        <dbReference type="Rhea" id="RHEA-COMP:14399"/>
        <dbReference type="ChEBI" id="CHEBI:15377"/>
        <dbReference type="ChEBI" id="CHEBI:15378"/>
        <dbReference type="ChEBI" id="CHEBI:15379"/>
        <dbReference type="ChEBI" id="CHEBI:29033"/>
        <dbReference type="ChEBI" id="CHEBI:29034"/>
        <dbReference type="EC" id="7.1.1.9"/>
    </reaction>
</comment>
<dbReference type="Gene3D" id="2.60.40.420">
    <property type="entry name" value="Cupredoxins - blue copper proteins"/>
    <property type="match status" value="1"/>
</dbReference>
<evidence type="ECO:0000259" key="20">
    <source>
        <dbReference type="PROSITE" id="PS50857"/>
    </source>
</evidence>
<keyword evidence="5 15" id="KW-0679">Respiratory chain</keyword>
<proteinExistence type="inferred from homology"/>
<keyword evidence="23" id="KW-1185">Reference proteome</keyword>
<feature type="signal peptide" evidence="19">
    <location>
        <begin position="1"/>
        <end position="25"/>
    </location>
</feature>
<comment type="cofactor">
    <cofactor evidence="16">
        <name>Cu cation</name>
        <dbReference type="ChEBI" id="CHEBI:23378"/>
    </cofactor>
    <text evidence="16">Binds a copper A center.</text>
</comment>
<dbReference type="GO" id="GO:0042773">
    <property type="term" value="P:ATP synthesis coupled electron transport"/>
    <property type="evidence" value="ECO:0007669"/>
    <property type="project" value="TreeGrafter"/>
</dbReference>
<comment type="function">
    <text evidence="13 16">Subunits I and II form the functional core of the enzyme complex. Electrons originating in cytochrome c are transferred via heme a and Cu(A) to the binuclear center formed by heme a3 and Cu(B).</text>
</comment>
<evidence type="ECO:0000256" key="12">
    <source>
        <dbReference type="ARBA" id="ARBA00023136"/>
    </source>
</evidence>
<feature type="domain" description="Cytochrome oxidase subunit II transmembrane region profile" evidence="21">
    <location>
        <begin position="76"/>
        <end position="172"/>
    </location>
</feature>
<accession>A0A850H719</accession>
<dbReference type="CDD" id="cd13912">
    <property type="entry name" value="CcO_II_C"/>
    <property type="match status" value="1"/>
</dbReference>
<keyword evidence="12 18" id="KW-0472">Membrane</keyword>
<dbReference type="Pfam" id="PF00116">
    <property type="entry name" value="COX2"/>
    <property type="match status" value="1"/>
</dbReference>
<dbReference type="PROSITE" id="PS00078">
    <property type="entry name" value="COX2"/>
    <property type="match status" value="1"/>
</dbReference>
<dbReference type="InterPro" id="IPR034210">
    <property type="entry name" value="CcO_II_C"/>
</dbReference>
<feature type="transmembrane region" description="Helical" evidence="18">
    <location>
        <begin position="144"/>
        <end position="166"/>
    </location>
</feature>
<keyword evidence="8" id="KW-1278">Translocase</keyword>
<evidence type="ECO:0000256" key="3">
    <source>
        <dbReference type="ARBA" id="ARBA00007866"/>
    </source>
</evidence>
<dbReference type="AlphaFoldDB" id="A0A850H719"/>
<evidence type="ECO:0000256" key="18">
    <source>
        <dbReference type="SAM" id="Phobius"/>
    </source>
</evidence>
<dbReference type="InterPro" id="IPR045187">
    <property type="entry name" value="CcO_II"/>
</dbReference>
<dbReference type="InterPro" id="IPR014222">
    <property type="entry name" value="Cyt_c_oxidase_su2"/>
</dbReference>
<gene>
    <name evidence="22" type="primary">coxB</name>
    <name evidence="22" type="ORF">HUV48_11350</name>
</gene>
<comment type="subcellular location">
    <subcellularLocation>
        <location evidence="15">Cell membrane</location>
        <topology evidence="15">Multi-pass membrane protein</topology>
    </subcellularLocation>
    <subcellularLocation>
        <location evidence="2">Membrane</location>
        <topology evidence="2">Multi-pass membrane protein</topology>
    </subcellularLocation>
</comment>
<dbReference type="SUPFAM" id="SSF81464">
    <property type="entry name" value="Cytochrome c oxidase subunit II-like, transmembrane region"/>
    <property type="match status" value="1"/>
</dbReference>
<keyword evidence="22" id="KW-0560">Oxidoreductase</keyword>
<feature type="domain" description="Cytochrome oxidase subunit II copper A binding" evidence="20">
    <location>
        <begin position="174"/>
        <end position="308"/>
    </location>
</feature>
<evidence type="ECO:0000256" key="7">
    <source>
        <dbReference type="ARBA" id="ARBA00022723"/>
    </source>
</evidence>
<keyword evidence="6 15" id="KW-0812">Transmembrane</keyword>
<keyword evidence="19" id="KW-0732">Signal</keyword>
<evidence type="ECO:0000313" key="23">
    <source>
        <dbReference type="Proteomes" id="UP000561438"/>
    </source>
</evidence>
<comment type="similarity">
    <text evidence="3 15">Belongs to the cytochrome c oxidase subunit 2 family.</text>
</comment>
<keyword evidence="10 18" id="KW-1133">Transmembrane helix</keyword>
<name>A0A850H719_9SPHN</name>
<dbReference type="GO" id="GO:0004129">
    <property type="term" value="F:cytochrome-c oxidase activity"/>
    <property type="evidence" value="ECO:0007669"/>
    <property type="project" value="UniProtKB-EC"/>
</dbReference>
<keyword evidence="4 15" id="KW-0813">Transport</keyword>
<dbReference type="GO" id="GO:0016491">
    <property type="term" value="F:oxidoreductase activity"/>
    <property type="evidence" value="ECO:0007669"/>
    <property type="project" value="UniProtKB-KW"/>
</dbReference>
<dbReference type="SUPFAM" id="SSF49503">
    <property type="entry name" value="Cupredoxins"/>
    <property type="match status" value="1"/>
</dbReference>
<evidence type="ECO:0000256" key="1">
    <source>
        <dbReference type="ARBA" id="ARBA00001971"/>
    </source>
</evidence>
<dbReference type="Pfam" id="PF02790">
    <property type="entry name" value="COX2_TM"/>
    <property type="match status" value="1"/>
</dbReference>
<dbReference type="NCBIfam" id="TIGR02866">
    <property type="entry name" value="CoxB"/>
    <property type="match status" value="1"/>
</dbReference>
<dbReference type="EC" id="7.1.1.9" evidence="16"/>
<evidence type="ECO:0000256" key="13">
    <source>
        <dbReference type="ARBA" id="ARBA00024688"/>
    </source>
</evidence>
<evidence type="ECO:0000256" key="15">
    <source>
        <dbReference type="RuleBase" id="RU000456"/>
    </source>
</evidence>
<dbReference type="InterPro" id="IPR008972">
    <property type="entry name" value="Cupredoxin"/>
</dbReference>
<keyword evidence="7 16" id="KW-0479">Metal-binding</keyword>
<evidence type="ECO:0000256" key="2">
    <source>
        <dbReference type="ARBA" id="ARBA00004141"/>
    </source>
</evidence>
<dbReference type="PRINTS" id="PR01166">
    <property type="entry name" value="CYCOXIDASEII"/>
</dbReference>
<feature type="transmembrane region" description="Helical" evidence="18">
    <location>
        <begin position="102"/>
        <end position="123"/>
    </location>
</feature>
<evidence type="ECO:0000256" key="10">
    <source>
        <dbReference type="ARBA" id="ARBA00022989"/>
    </source>
</evidence>
<protein>
    <recommendedName>
        <fullName evidence="16">Cytochrome c oxidase subunit 2</fullName>
        <ecNumber evidence="16">7.1.1.9</ecNumber>
    </recommendedName>
</protein>
<dbReference type="GO" id="GO:0005507">
    <property type="term" value="F:copper ion binding"/>
    <property type="evidence" value="ECO:0007669"/>
    <property type="project" value="InterPro"/>
</dbReference>
<dbReference type="InterPro" id="IPR011759">
    <property type="entry name" value="Cyt_c_oxidase_su2_TM_dom"/>
</dbReference>
<keyword evidence="11 16" id="KW-0186">Copper</keyword>